<evidence type="ECO:0000256" key="10">
    <source>
        <dbReference type="SAM" id="SignalP"/>
    </source>
</evidence>
<dbReference type="Gene3D" id="2.30.230.10">
    <property type="entry name" value="Lipovitellin, beta-sheet shell regions, chain A"/>
    <property type="match status" value="1"/>
</dbReference>
<feature type="domain" description="VWFD" evidence="12">
    <location>
        <begin position="2426"/>
        <end position="2602"/>
    </location>
</feature>
<dbReference type="Proteomes" id="UP000225706">
    <property type="component" value="Unassembled WGS sequence"/>
</dbReference>
<dbReference type="STRING" id="50429.A0A2B4RUI0"/>
<dbReference type="InterPro" id="IPR014853">
    <property type="entry name" value="VWF/SSPO/ZAN-like_Cys-rich_dom"/>
</dbReference>
<dbReference type="Pfam" id="PF01347">
    <property type="entry name" value="Vitellogenin_N"/>
    <property type="match status" value="1"/>
</dbReference>
<keyword evidence="3" id="KW-0964">Secreted</keyword>
<dbReference type="GO" id="GO:0005319">
    <property type="term" value="F:lipid transporter activity"/>
    <property type="evidence" value="ECO:0007669"/>
    <property type="project" value="InterPro"/>
</dbReference>
<reference evidence="14" key="1">
    <citation type="journal article" date="2017" name="bioRxiv">
        <title>Comparative analysis of the genomes of Stylophora pistillata and Acropora digitifera provides evidence for extensive differences between species of corals.</title>
        <authorList>
            <person name="Voolstra C.R."/>
            <person name="Li Y."/>
            <person name="Liew Y.J."/>
            <person name="Baumgarten S."/>
            <person name="Zoccola D."/>
            <person name="Flot J.-F."/>
            <person name="Tambutte S."/>
            <person name="Allemand D."/>
            <person name="Aranda M."/>
        </authorList>
    </citation>
    <scope>NUCLEOTIDE SEQUENCE [LARGE SCALE GENOMIC DNA]</scope>
</reference>
<dbReference type="OrthoDB" id="6484170at2759"/>
<evidence type="ECO:0000256" key="3">
    <source>
        <dbReference type="ARBA" id="ARBA00022525"/>
    </source>
</evidence>
<dbReference type="Pfam" id="PF09172">
    <property type="entry name" value="Vit_open_b-sht"/>
    <property type="match status" value="1"/>
</dbReference>
<dbReference type="SUPFAM" id="SSF48431">
    <property type="entry name" value="Lipovitellin-phosvitin complex, superhelical domain"/>
    <property type="match status" value="1"/>
</dbReference>
<keyword evidence="2" id="KW-0813">Transport</keyword>
<dbReference type="Gene3D" id="2.20.50.20">
    <property type="entry name" value="Lipovitellin. Chain A, domain 3"/>
    <property type="match status" value="1"/>
</dbReference>
<dbReference type="PROSITE" id="PS51233">
    <property type="entry name" value="VWFD"/>
    <property type="match status" value="1"/>
</dbReference>
<dbReference type="PANTHER" id="PTHR23345:SF15">
    <property type="entry name" value="VITELLOGENIN 1-RELATED"/>
    <property type="match status" value="1"/>
</dbReference>
<dbReference type="SMART" id="SM00216">
    <property type="entry name" value="VWD"/>
    <property type="match status" value="1"/>
</dbReference>
<feature type="signal peptide" evidence="10">
    <location>
        <begin position="1"/>
        <end position="15"/>
    </location>
</feature>
<evidence type="ECO:0000259" key="12">
    <source>
        <dbReference type="PROSITE" id="PS51233"/>
    </source>
</evidence>
<keyword evidence="6" id="KW-0445">Lipid transport</keyword>
<keyword evidence="14" id="KW-1185">Reference proteome</keyword>
<dbReference type="PANTHER" id="PTHR23345">
    <property type="entry name" value="VITELLOGENIN-RELATED"/>
    <property type="match status" value="1"/>
</dbReference>
<dbReference type="InterPro" id="IPR011030">
    <property type="entry name" value="Lipovitellin_superhlx_dom"/>
</dbReference>
<dbReference type="InterPro" id="IPR015816">
    <property type="entry name" value="Vitellinogen_b-sht_N"/>
</dbReference>
<dbReference type="SUPFAM" id="SSF56968">
    <property type="entry name" value="Lipovitellin-phosvitin complex, beta-sheet shell regions"/>
    <property type="match status" value="2"/>
</dbReference>
<organism evidence="13 14">
    <name type="scientific">Stylophora pistillata</name>
    <name type="common">Smooth cauliflower coral</name>
    <dbReference type="NCBI Taxonomy" id="50429"/>
    <lineage>
        <taxon>Eukaryota</taxon>
        <taxon>Metazoa</taxon>
        <taxon>Cnidaria</taxon>
        <taxon>Anthozoa</taxon>
        <taxon>Hexacorallia</taxon>
        <taxon>Scleractinia</taxon>
        <taxon>Astrocoeniina</taxon>
        <taxon>Pocilloporidae</taxon>
        <taxon>Stylophora</taxon>
    </lineage>
</organism>
<gene>
    <name evidence="13" type="primary">2</name>
    <name evidence="13" type="ORF">AWC38_SpisGene15601</name>
</gene>
<dbReference type="InterPro" id="IPR015819">
    <property type="entry name" value="Lipid_transp_b-sht_shell"/>
</dbReference>
<dbReference type="Gene3D" id="1.25.10.20">
    <property type="entry name" value="Vitellinogen, superhelical"/>
    <property type="match status" value="1"/>
</dbReference>
<feature type="chain" id="PRO_5012066699" evidence="10">
    <location>
        <begin position="16"/>
        <end position="2976"/>
    </location>
</feature>
<evidence type="ECO:0000256" key="9">
    <source>
        <dbReference type="PROSITE-ProRule" id="PRU00557"/>
    </source>
</evidence>
<dbReference type="Pfam" id="PF06448">
    <property type="entry name" value="DUF1081"/>
    <property type="match status" value="1"/>
</dbReference>
<dbReference type="PROSITE" id="PS51211">
    <property type="entry name" value="VITELLOGENIN"/>
    <property type="match status" value="1"/>
</dbReference>
<dbReference type="EMBL" id="LSMT01000336">
    <property type="protein sequence ID" value="PFX19968.1"/>
    <property type="molecule type" value="Genomic_DNA"/>
</dbReference>
<keyword evidence="8" id="KW-0325">Glycoprotein</keyword>
<dbReference type="Pfam" id="PF08742">
    <property type="entry name" value="C8"/>
    <property type="match status" value="1"/>
</dbReference>
<keyword evidence="5" id="KW-0758">Storage protein</keyword>
<dbReference type="GO" id="GO:0005576">
    <property type="term" value="C:extracellular region"/>
    <property type="evidence" value="ECO:0007669"/>
    <property type="project" value="UniProtKB-SubCell"/>
</dbReference>
<feature type="domain" description="Vitellogenin" evidence="11">
    <location>
        <begin position="34"/>
        <end position="679"/>
    </location>
</feature>
<dbReference type="InterPro" id="IPR001747">
    <property type="entry name" value="Vitellogenin_N"/>
</dbReference>
<comment type="subcellular location">
    <subcellularLocation>
        <location evidence="1">Secreted</location>
    </subcellularLocation>
</comment>
<dbReference type="SMART" id="SM01169">
    <property type="entry name" value="DUF1943"/>
    <property type="match status" value="1"/>
</dbReference>
<dbReference type="InterPro" id="IPR015255">
    <property type="entry name" value="Vitellinogen_open_b-sht"/>
</dbReference>
<proteinExistence type="predicted"/>
<dbReference type="InterPro" id="IPR009454">
    <property type="entry name" value="Lipid_transpt_open_b-sht"/>
</dbReference>
<protein>
    <submittedName>
        <fullName evidence="13">Apolipophorin</fullName>
    </submittedName>
</protein>
<dbReference type="Pfam" id="PF00094">
    <property type="entry name" value="VWD"/>
    <property type="match status" value="1"/>
</dbReference>
<evidence type="ECO:0000259" key="11">
    <source>
        <dbReference type="PROSITE" id="PS51211"/>
    </source>
</evidence>
<evidence type="ECO:0000256" key="5">
    <source>
        <dbReference type="ARBA" id="ARBA00022761"/>
    </source>
</evidence>
<comment type="caution">
    <text evidence="9">Lacks conserved residue(s) required for the propagation of feature annotation.</text>
</comment>
<evidence type="ECO:0000256" key="1">
    <source>
        <dbReference type="ARBA" id="ARBA00004613"/>
    </source>
</evidence>
<evidence type="ECO:0000256" key="7">
    <source>
        <dbReference type="ARBA" id="ARBA00023157"/>
    </source>
</evidence>
<evidence type="ECO:0000313" key="13">
    <source>
        <dbReference type="EMBL" id="PFX19968.1"/>
    </source>
</evidence>
<dbReference type="GO" id="GO:0045735">
    <property type="term" value="F:nutrient reservoir activity"/>
    <property type="evidence" value="ECO:0007669"/>
    <property type="project" value="UniProtKB-KW"/>
</dbReference>
<dbReference type="InterPro" id="IPR050733">
    <property type="entry name" value="Vitellogenin/Apolipophorin"/>
</dbReference>
<evidence type="ECO:0000256" key="4">
    <source>
        <dbReference type="ARBA" id="ARBA00022729"/>
    </source>
</evidence>
<accession>A0A2B4RUI0</accession>
<evidence type="ECO:0000256" key="8">
    <source>
        <dbReference type="ARBA" id="ARBA00023180"/>
    </source>
</evidence>
<dbReference type="SMART" id="SM00638">
    <property type="entry name" value="LPD_N"/>
    <property type="match status" value="1"/>
</dbReference>
<dbReference type="InterPro" id="IPR001846">
    <property type="entry name" value="VWF_type-D"/>
</dbReference>
<dbReference type="InterPro" id="IPR015817">
    <property type="entry name" value="Vitellinogen_open_b-sht_sub1"/>
</dbReference>
<evidence type="ECO:0000313" key="14">
    <source>
        <dbReference type="Proteomes" id="UP000225706"/>
    </source>
</evidence>
<sequence length="2976" mass="339010">MRVLITFLLIGGALAVPVPVSKEKEICEPASTRFVPNQRYIYRYVATTVTGVTGTTNQTTGLRIEATCEINALADCHRSLWVKNVRIFEASPNGEKEFTPSPKQESFKKALEANHLVFTERRGRFVMVLPVKTEPVYITNIKRGILSALQLQFSEKPQEMIHEVDVTGNCTSEYKIVNKQILESEITKKRDLSNCTGRSHNITKLNPVTYDVNSLIQGPLNSTSFCRYIVREKYVKTVECNETHLLRPFSYNAAGVTTNVTVNLTLESVTMNLFLFADDMKFPEMRKSNMFYEQSLARAEEQPVFETSSKSAEAILESLIKVLPINETTPCTVNNFTRLVFTIRKLDVEALRKVWTRFYNCDEQQEGEFTEKQCKKSQAYLLDAFTQCGTTPCLTYIIEAIRDYDEVKTEHMAYLLNGISAARNAASYLFDQVIELLQQKSDLPKTTLLSLGTMIRKYCQRVPEDCLRESDSAVMDAVDFLEKQLPKHCEATPYEVDDVIISLKAIGNAGRMRSKATELVKCSQGANYLNISVVAIETIRSMPFCSDTWNALGSEVFGDYGNDPEVRVQAYLAFMKYPDEKTIRYVAEILDGEVNTQVGAFVSSHLKQMNDSVEPTYGKKLGELIKKALKERETPLRDFNTTNKSHFLQKSYLNEENNLGFSSESHVIYHPESLVPRSAELNVTLDLWGGAIPVVETSTRLEGLEIIWEKLFGDKGYFPDSHISGLIKIEKSVNEVRKIQKRSIDNTADLENLDRMVNLRKMTPSGLLSLKLFGNDLDLFRLKDLEWLEDDDIPIADLIELLRALSKGVDKTFTKSFLFLEETYVIPTCLGIPLNLSINGTSVTSVNVQGRADLLSLFWGNKKAVVQGTIKPSAAIVLSGKVTLDAFHLSTGVLLNGSISTSTELQGNLTYSKEQGLKSHINVTEKPQEILNITTSLFHHFKNEKIPIRGVDHRNTTGVCTADIFNSTKIFGLNMCSNISIPVAWYNKTAPFFPLTGPFNFSIYLNRTDPLLRNFEMEVNFTKPDKHTNKTAIAICTPGASYERKFFCNITSNKTEKMYRWNVSVGAGQENATTIDFVFVPISKAVNITLNVTRNLTAFYFHRTCHKTHKIKYGLAINSTLFNNSFHHRFFVMNDTHKWHLETNTTVKSTTQGIPITVLYLNTSINFNGNSTGNLTLNITHRPLNLTLHLRGQHNMTARSSNMTWNVSCPTWSTPILNNNITINVTYVNATSFIKTHVNVSSNGTQVLSCFKAYRNSTEKNVTVFFCNTTTFNRTSSLNMTFTNATDGIKICHLNITHQNRSIALNTTWMYNHKVRNVSLNITYSNHSVVLSGSLKNSTLEKGFCFNSTYFNGTHNNFTILSTCLSYLNATERKSLIWNITSLHSTATMNTTWFSNSKARGILVNCTFQNRTVFNMTATYSNTTTTRNLHFNMSMGTWRAELNHTYFSTEMLPDVDQIRSINITHRIRNGTSSWMNASYIFTFFNTTAKKDLILNLTFTNRTYGAQVNMVNKTTTEMLHHILKITGYTPNRTVSWMGVLTNSSKMFNLTSIFHYQPKKILNQTFVWNKEISQVNVTVHFLPNVSFSLNCSGTFNTSISANANATVYNHTLLWNGFVSNMSVVSNLTLWNRTIEFVTKTCNRSHSAFFNLSTWHHYNKTAFNGSMGWSINATERVSYFNVTLQNVTWFLKMFSLNDTHFNNTIYRINGSETYVEWSREVRGDNTIYDVLNMTSVRYEWSALNNLTFHIPTKLANITVNATLAGVNMTKFRTHFKYVLKNITHEILVWNYTKENITQNLFNLTIHLLNTTSRSIPNVTVDYQRYFLGDKFNYSLFYNNLANTILKMKASNVTLENITEELIVILQNFTDHVKTTAFLGNISNIIRNTTWYNQTCTTWYNQTCETFIFDLTEWGRNATKNFTMFLNRTVSKIGNWTVDNKTINFYLKTYLPGVQNLTIEILNGTVNFTQAMVNVSLVFRNFTHNVTEYILNVTHPVLYNISRQILVNITGYINNSSFLGGVAYPVWQNFTDVVDISVFNFTYEFFHNRTNCDSSFEWFLPSLHYPMNITLSFHTITSNATLYQAIEGLLNKTLELYNTTVRSPACRMNRTHEWLVNVTDLAVILVNDTVNVLNVTSYKTTQEIIEFYINRTHNMTSQLWNMTVQILTETNFSEPPHKSWKMLNFTAHYRNWTHSMPWTRPVLKRWNSTMLEVIAVMRNHSWQNYTRYYFPRVIRYTAEPVERDIYVTAWFLRNFPSNTTLNQKQMNSSFTYPMYLRINYTQFLHLWAEGYINMIACSLNATRNATEFFQNGTYNLTMSSINFTTNWTQTIYNLTVRLINSTASFVNGSLVNETIRHNAYLPKYFYFSLMNFTINITDHAFNYSTCMLNQTLFEYVNRTLSPVLTTWRTLKTLNELKPEDIVEMLQPENQTGMIFGKNIYTFDKRYFRFPGIKGSNCKYLLSRDFKEGNFTILSTPEVILIITQDALVKIHRNGQVVSQGIAVNDKTNSLTHNLFEELPVKFENTTIVRDGPFINLTNDFGLSVECDMEHFVCSYVVSGFYHNRTAGILGTNNGEPSDDWMSPNGKNRTQVSDFADSWLVGGDGCKPDVEVKQIPCDGDKSGMIRCSELFLNKSSPLSKCFSEVDPVDFAAACKAEYKDCDISAPVKSLHCNVTAAYIRQCKRHGIEISQPDECTSCEVEGDMHEKNSTWKEKPSRNVDVVFVCSEGEDMEPVATLLPSFTQQIDKYLKTEGMSPQFGLVGFSGKAPVHRPGHEHTIKGQLLNSAEYFTADVIRNMGFVPRSNEEFPESDGYLGLMKAVEYPFRPAASKLIVLVTNSLRVNHSDVSNGTVVKALKGIGARLVFIGKFPLKIAIAVDTFNNAYTKKGFFKTETGSLIKRYRLPQNNEYFQIVTETQGVGINLKPAFEGPKANPESWQMEMILKSILRQVEQDTAQCKECSCVPDMVGKGKTICKAVPCKAY</sequence>
<evidence type="ECO:0000256" key="2">
    <source>
        <dbReference type="ARBA" id="ARBA00022448"/>
    </source>
</evidence>
<name>A0A2B4RUI0_STYPI</name>
<evidence type="ECO:0000256" key="6">
    <source>
        <dbReference type="ARBA" id="ARBA00023055"/>
    </source>
</evidence>
<keyword evidence="7" id="KW-1015">Disulfide bond</keyword>
<comment type="caution">
    <text evidence="13">The sequence shown here is derived from an EMBL/GenBank/DDBJ whole genome shotgun (WGS) entry which is preliminary data.</text>
</comment>
<dbReference type="Gene3D" id="2.20.80.10">
    <property type="entry name" value="Lipovitellin-phosvitin complex, chain A, domain 4"/>
    <property type="match status" value="1"/>
</dbReference>
<keyword evidence="4 10" id="KW-0732">Signal</keyword>